<dbReference type="STRING" id="246200.SPO2548"/>
<proteinExistence type="predicted"/>
<keyword evidence="3" id="KW-1185">Reference proteome</keyword>
<protein>
    <submittedName>
        <fullName evidence="2">Oxidoreductase, zinc-binding dehydrogenase family</fullName>
    </submittedName>
</protein>
<dbReference type="HOGENOM" id="CLU_026673_3_1_5"/>
<dbReference type="GO" id="GO:0016491">
    <property type="term" value="F:oxidoreductase activity"/>
    <property type="evidence" value="ECO:0007669"/>
    <property type="project" value="InterPro"/>
</dbReference>
<dbReference type="InterPro" id="IPR013154">
    <property type="entry name" value="ADH-like_N"/>
</dbReference>
<dbReference type="CDD" id="cd08241">
    <property type="entry name" value="QOR1"/>
    <property type="match status" value="1"/>
</dbReference>
<dbReference type="PaxDb" id="246200-SPO2548"/>
<reference evidence="2 3" key="1">
    <citation type="journal article" date="2004" name="Nature">
        <title>Genome sequence of Silicibacter pomeroyi reveals adaptations to the marine environment.</title>
        <authorList>
            <person name="Moran M.A."/>
            <person name="Buchan A."/>
            <person name="Gonzalez J.M."/>
            <person name="Heidelberg J.F."/>
            <person name="Whitman W.B."/>
            <person name="Kiene R.P."/>
            <person name="Henriksen J.R."/>
            <person name="King G.M."/>
            <person name="Belas R."/>
            <person name="Fuqua C."/>
            <person name="Brinkac L."/>
            <person name="Lewis M."/>
            <person name="Johri S."/>
            <person name="Weaver B."/>
            <person name="Pai G."/>
            <person name="Eisen J.A."/>
            <person name="Rahe E."/>
            <person name="Sheldon W.M."/>
            <person name="Ye W."/>
            <person name="Miller T.R."/>
            <person name="Carlton J."/>
            <person name="Rasko D.A."/>
            <person name="Paulsen I.T."/>
            <person name="Ren Q."/>
            <person name="Daugherty S.C."/>
            <person name="Deboy R.T."/>
            <person name="Dodson R.J."/>
            <person name="Durkin A.S."/>
            <person name="Madupu R."/>
            <person name="Nelson W.C."/>
            <person name="Sullivan S.A."/>
            <person name="Rosovitz M.J."/>
            <person name="Haft D.H."/>
            <person name="Selengut J."/>
            <person name="Ward N."/>
        </authorList>
    </citation>
    <scope>NUCLEOTIDE SEQUENCE [LARGE SCALE GENOMIC DNA]</scope>
    <source>
        <strain evidence="3">ATCC 700808 / DSM 15171 / DSS-3</strain>
    </source>
</reference>
<dbReference type="Gene3D" id="3.90.180.10">
    <property type="entry name" value="Medium-chain alcohol dehydrogenases, catalytic domain"/>
    <property type="match status" value="1"/>
</dbReference>
<dbReference type="KEGG" id="sil:SPO2548"/>
<dbReference type="SUPFAM" id="SSF50129">
    <property type="entry name" value="GroES-like"/>
    <property type="match status" value="1"/>
</dbReference>
<dbReference type="SUPFAM" id="SSF51735">
    <property type="entry name" value="NAD(P)-binding Rossmann-fold domains"/>
    <property type="match status" value="1"/>
</dbReference>
<dbReference type="Pfam" id="PF00107">
    <property type="entry name" value="ADH_zinc_N"/>
    <property type="match status" value="1"/>
</dbReference>
<reference evidence="2 3" key="2">
    <citation type="journal article" date="2014" name="Stand. Genomic Sci.">
        <title>An updated genome annotation for the model marine bacterium Ruegeria pomeroyi DSS-3.</title>
        <authorList>
            <person name="Rivers A.R."/>
            <person name="Smith C.B."/>
            <person name="Moran M.A."/>
        </authorList>
    </citation>
    <scope>GENOME REANNOTATION</scope>
    <source>
        <strain evidence="3">ATCC 700808 / DSM 15171 / DSS-3</strain>
    </source>
</reference>
<dbReference type="InterPro" id="IPR036291">
    <property type="entry name" value="NAD(P)-bd_dom_sf"/>
</dbReference>
<sequence length="330" mass="34706">MMKALMSKTPGGPDSLSLENIAEPVPGKGEVRIAVKAVGLNFPDLLIIRDLYQFKPPRPFAPGSELSGIVESTGEGVTQLKAGDRVLAFSGWGGLAEQVVVPESRISRIPDQMPFEDAAAFMMTYGTSYHALKDRAGLGLGQTLLVLGASGGVGLAAVELGKILGARVLAAASSEDKLQTALDAGADDGLVYPLGEINKKELSTRFKELCGKSGADVIYDPVGGDYSEPALRAIAWEGQFLVVGFPAGIAKLPMNLPLLKACSVTGVFWGAAVERNPAQHAEATAELFDFYLKGKVKPKVEVMQGLENAAAALEKLSQRKVQGKLVVSLG</sequence>
<dbReference type="eggNOG" id="COG0604">
    <property type="taxonomic scope" value="Bacteria"/>
</dbReference>
<dbReference type="InterPro" id="IPR013149">
    <property type="entry name" value="ADH-like_C"/>
</dbReference>
<organism evidence="2 3">
    <name type="scientific">Ruegeria pomeroyi (strain ATCC 700808 / DSM 15171 / DSS-3)</name>
    <name type="common">Silicibacter pomeroyi</name>
    <dbReference type="NCBI Taxonomy" id="246200"/>
    <lineage>
        <taxon>Bacteria</taxon>
        <taxon>Pseudomonadati</taxon>
        <taxon>Pseudomonadota</taxon>
        <taxon>Alphaproteobacteria</taxon>
        <taxon>Rhodobacterales</taxon>
        <taxon>Roseobacteraceae</taxon>
        <taxon>Ruegeria</taxon>
    </lineage>
</organism>
<dbReference type="EMBL" id="CP000031">
    <property type="protein sequence ID" value="AAV95798.1"/>
    <property type="molecule type" value="Genomic_DNA"/>
</dbReference>
<dbReference type="AlphaFoldDB" id="Q5LQE2"/>
<evidence type="ECO:0000313" key="2">
    <source>
        <dbReference type="EMBL" id="AAV95798.1"/>
    </source>
</evidence>
<name>Q5LQE2_RUEPO</name>
<dbReference type="PANTHER" id="PTHR43677">
    <property type="entry name" value="SHORT-CHAIN DEHYDROGENASE/REDUCTASE"/>
    <property type="match status" value="1"/>
</dbReference>
<evidence type="ECO:0000259" key="1">
    <source>
        <dbReference type="SMART" id="SM00829"/>
    </source>
</evidence>
<accession>Q5LQE2</accession>
<dbReference type="Proteomes" id="UP000001023">
    <property type="component" value="Chromosome"/>
</dbReference>
<dbReference type="InterPro" id="IPR020843">
    <property type="entry name" value="ER"/>
</dbReference>
<dbReference type="PANTHER" id="PTHR43677:SF4">
    <property type="entry name" value="QUINONE OXIDOREDUCTASE-LIKE PROTEIN 2"/>
    <property type="match status" value="1"/>
</dbReference>
<dbReference type="Gene3D" id="3.40.50.720">
    <property type="entry name" value="NAD(P)-binding Rossmann-like Domain"/>
    <property type="match status" value="1"/>
</dbReference>
<dbReference type="SMART" id="SM00829">
    <property type="entry name" value="PKS_ER"/>
    <property type="match status" value="1"/>
</dbReference>
<gene>
    <name evidence="2" type="ordered locus">SPO2548</name>
</gene>
<dbReference type="Pfam" id="PF08240">
    <property type="entry name" value="ADH_N"/>
    <property type="match status" value="1"/>
</dbReference>
<feature type="domain" description="Enoyl reductase (ER)" evidence="1">
    <location>
        <begin position="11"/>
        <end position="327"/>
    </location>
</feature>
<dbReference type="InterPro" id="IPR011032">
    <property type="entry name" value="GroES-like_sf"/>
</dbReference>
<dbReference type="InterPro" id="IPR051397">
    <property type="entry name" value="Zn-ADH-like_protein"/>
</dbReference>
<evidence type="ECO:0000313" key="3">
    <source>
        <dbReference type="Proteomes" id="UP000001023"/>
    </source>
</evidence>